<keyword evidence="4 7" id="KW-0812">Transmembrane</keyword>
<reference evidence="9 10" key="1">
    <citation type="submission" date="2016-10" db="EMBL/GenBank/DDBJ databases">
        <title>Complete Genome Sequence of Peptococcaceae strain DCMF.</title>
        <authorList>
            <person name="Edwards R.J."/>
            <person name="Holland S.I."/>
            <person name="Deshpande N.P."/>
            <person name="Wong Y.K."/>
            <person name="Ertan H."/>
            <person name="Manefield M."/>
            <person name="Russell T.L."/>
            <person name="Lee M.J."/>
        </authorList>
    </citation>
    <scope>NUCLEOTIDE SEQUENCE [LARGE SCALE GENOMIC DNA]</scope>
    <source>
        <strain evidence="9 10">DCMF</strain>
    </source>
</reference>
<evidence type="ECO:0000256" key="7">
    <source>
        <dbReference type="RuleBase" id="RU363032"/>
    </source>
</evidence>
<dbReference type="Pfam" id="PF00528">
    <property type="entry name" value="BPD_transp_1"/>
    <property type="match status" value="1"/>
</dbReference>
<dbReference type="Pfam" id="PF12911">
    <property type="entry name" value="OppC_N"/>
    <property type="match status" value="1"/>
</dbReference>
<dbReference type="InterPro" id="IPR050366">
    <property type="entry name" value="BP-dependent_transpt_permease"/>
</dbReference>
<evidence type="ECO:0000256" key="4">
    <source>
        <dbReference type="ARBA" id="ARBA00022692"/>
    </source>
</evidence>
<evidence type="ECO:0000256" key="3">
    <source>
        <dbReference type="ARBA" id="ARBA00022475"/>
    </source>
</evidence>
<evidence type="ECO:0000259" key="8">
    <source>
        <dbReference type="PROSITE" id="PS50928"/>
    </source>
</evidence>
<dbReference type="CDD" id="cd06261">
    <property type="entry name" value="TM_PBP2"/>
    <property type="match status" value="1"/>
</dbReference>
<protein>
    <submittedName>
        <fullName evidence="9">D-ala-D-ala transporter subunit</fullName>
    </submittedName>
</protein>
<feature type="transmembrane region" description="Helical" evidence="7">
    <location>
        <begin position="245"/>
        <end position="266"/>
    </location>
</feature>
<organism evidence="9 10">
    <name type="scientific">Formimonas warabiya</name>
    <dbReference type="NCBI Taxonomy" id="1761012"/>
    <lineage>
        <taxon>Bacteria</taxon>
        <taxon>Bacillati</taxon>
        <taxon>Bacillota</taxon>
        <taxon>Clostridia</taxon>
        <taxon>Eubacteriales</taxon>
        <taxon>Peptococcaceae</taxon>
        <taxon>Candidatus Formimonas</taxon>
    </lineage>
</organism>
<sequence>MGRAWYKFSRHKLSLFGLAVVLAVIFMALFAQYVVPYPKHAGAFVDLGQAGQAPGGGHLLGTDQYGRDVFSRILFSFRGAIVMGLGVLVVAVPVGVVLGLIAGYFQGSFVEPLIMRTVDIFLALPPLVLALAVSAVLRPTLFNSMMAVSFAWWAWYTRLSYSMASSIRNEFYIQSAELIGAGQIHILLREILPNCLAPILTKMTLDMGWVILIGASLSFVGMGEQPPKPALGTMVADGAQYLPHMWWLAVFPALAIMIIVLAFNLVGDGVRDMLSTEEV</sequence>
<comment type="similarity">
    <text evidence="7">Belongs to the binding-protein-dependent transport system permease family.</text>
</comment>
<keyword evidence="5 7" id="KW-1133">Transmembrane helix</keyword>
<evidence type="ECO:0000256" key="6">
    <source>
        <dbReference type="ARBA" id="ARBA00023136"/>
    </source>
</evidence>
<feature type="domain" description="ABC transmembrane type-1" evidence="8">
    <location>
        <begin position="77"/>
        <end position="267"/>
    </location>
</feature>
<dbReference type="OrthoDB" id="9797852at2"/>
<dbReference type="PROSITE" id="PS50928">
    <property type="entry name" value="ABC_TM1"/>
    <property type="match status" value="1"/>
</dbReference>
<feature type="transmembrane region" description="Helical" evidence="7">
    <location>
        <begin position="80"/>
        <end position="105"/>
    </location>
</feature>
<keyword evidence="2 7" id="KW-0813">Transport</keyword>
<feature type="transmembrane region" description="Helical" evidence="7">
    <location>
        <begin position="12"/>
        <end position="35"/>
    </location>
</feature>
<dbReference type="SUPFAM" id="SSF161098">
    <property type="entry name" value="MetI-like"/>
    <property type="match status" value="1"/>
</dbReference>
<evidence type="ECO:0000313" key="9">
    <source>
        <dbReference type="EMBL" id="ATW28848.1"/>
    </source>
</evidence>
<evidence type="ECO:0000313" key="10">
    <source>
        <dbReference type="Proteomes" id="UP000323521"/>
    </source>
</evidence>
<dbReference type="GO" id="GO:0055085">
    <property type="term" value="P:transmembrane transport"/>
    <property type="evidence" value="ECO:0007669"/>
    <property type="project" value="InterPro"/>
</dbReference>
<dbReference type="EMBL" id="CP017634">
    <property type="protein sequence ID" value="ATW28848.1"/>
    <property type="molecule type" value="Genomic_DNA"/>
</dbReference>
<proteinExistence type="inferred from homology"/>
<keyword evidence="6 7" id="KW-0472">Membrane</keyword>
<gene>
    <name evidence="9" type="ORF">DCMF_23320</name>
</gene>
<comment type="subcellular location">
    <subcellularLocation>
        <location evidence="1 7">Cell membrane</location>
        <topology evidence="1 7">Multi-pass membrane protein</topology>
    </subcellularLocation>
</comment>
<evidence type="ECO:0000256" key="2">
    <source>
        <dbReference type="ARBA" id="ARBA00022448"/>
    </source>
</evidence>
<dbReference type="InterPro" id="IPR035906">
    <property type="entry name" value="MetI-like_sf"/>
</dbReference>
<dbReference type="PANTHER" id="PTHR43386">
    <property type="entry name" value="OLIGOPEPTIDE TRANSPORT SYSTEM PERMEASE PROTEIN APPC"/>
    <property type="match status" value="1"/>
</dbReference>
<dbReference type="PANTHER" id="PTHR43386:SF1">
    <property type="entry name" value="D,D-DIPEPTIDE TRANSPORT SYSTEM PERMEASE PROTEIN DDPC-RELATED"/>
    <property type="match status" value="1"/>
</dbReference>
<evidence type="ECO:0000256" key="1">
    <source>
        <dbReference type="ARBA" id="ARBA00004651"/>
    </source>
</evidence>
<accession>A0A3G1L2H9</accession>
<dbReference type="InterPro" id="IPR000515">
    <property type="entry name" value="MetI-like"/>
</dbReference>
<dbReference type="Gene3D" id="1.10.3720.10">
    <property type="entry name" value="MetI-like"/>
    <property type="match status" value="1"/>
</dbReference>
<dbReference type="AlphaFoldDB" id="A0A3G1L2H9"/>
<name>A0A3G1L2H9_FORW1</name>
<keyword evidence="3" id="KW-1003">Cell membrane</keyword>
<dbReference type="Proteomes" id="UP000323521">
    <property type="component" value="Chromosome"/>
</dbReference>
<dbReference type="InterPro" id="IPR025966">
    <property type="entry name" value="OppC_N"/>
</dbReference>
<evidence type="ECO:0000256" key="5">
    <source>
        <dbReference type="ARBA" id="ARBA00022989"/>
    </source>
</evidence>
<keyword evidence="10" id="KW-1185">Reference proteome</keyword>
<dbReference type="GO" id="GO:0005886">
    <property type="term" value="C:plasma membrane"/>
    <property type="evidence" value="ECO:0007669"/>
    <property type="project" value="UniProtKB-SubCell"/>
</dbReference>
<feature type="transmembrane region" description="Helical" evidence="7">
    <location>
        <begin position="117"/>
        <end position="135"/>
    </location>
</feature>
<dbReference type="KEGG" id="fwa:DCMF_23320"/>